<keyword evidence="9" id="KW-0090">Biological rhythms</keyword>
<dbReference type="PROSITE" id="PS51184">
    <property type="entry name" value="JMJC"/>
    <property type="match status" value="1"/>
</dbReference>
<evidence type="ECO:0000259" key="16">
    <source>
        <dbReference type="PROSITE" id="PS50114"/>
    </source>
</evidence>
<keyword evidence="7" id="KW-0408">Iron</keyword>
<keyword evidence="14" id="KW-0862">Zinc</keyword>
<dbReference type="GO" id="GO:0005634">
    <property type="term" value="C:nucleus"/>
    <property type="evidence" value="ECO:0007669"/>
    <property type="project" value="UniProtKB-SubCell"/>
</dbReference>
<feature type="region of interest" description="Disordered" evidence="15">
    <location>
        <begin position="127"/>
        <end position="150"/>
    </location>
</feature>
<dbReference type="InterPro" id="IPR056520">
    <property type="entry name" value="ARM_KDM8_N"/>
</dbReference>
<evidence type="ECO:0000256" key="14">
    <source>
        <dbReference type="PROSITE-ProRule" id="PRU00094"/>
    </source>
</evidence>
<keyword evidence="8" id="KW-0805">Transcription regulation</keyword>
<dbReference type="SUPFAM" id="SSF51197">
    <property type="entry name" value="Clavaminate synthase-like"/>
    <property type="match status" value="1"/>
</dbReference>
<dbReference type="InterPro" id="IPR003347">
    <property type="entry name" value="JmjC_dom"/>
</dbReference>
<evidence type="ECO:0000256" key="3">
    <source>
        <dbReference type="ARBA" id="ARBA00022723"/>
    </source>
</evidence>
<dbReference type="InterPro" id="IPR041667">
    <property type="entry name" value="Cupin_8"/>
</dbReference>
<keyword evidence="12" id="KW-0131">Cell cycle</keyword>
<name>A0A8C4N2U0_EPTBU</name>
<evidence type="ECO:0000256" key="2">
    <source>
        <dbReference type="ARBA" id="ARBA00004123"/>
    </source>
</evidence>
<dbReference type="GO" id="GO:0051864">
    <property type="term" value="F:histone H3K36 demethylase activity"/>
    <property type="evidence" value="ECO:0007669"/>
    <property type="project" value="TreeGrafter"/>
</dbReference>
<evidence type="ECO:0000259" key="17">
    <source>
        <dbReference type="PROSITE" id="PS51184"/>
    </source>
</evidence>
<dbReference type="GO" id="GO:0043565">
    <property type="term" value="F:sequence-specific DNA binding"/>
    <property type="evidence" value="ECO:0007669"/>
    <property type="project" value="InterPro"/>
</dbReference>
<dbReference type="Pfam" id="PF13621">
    <property type="entry name" value="Cupin_8"/>
    <property type="match status" value="1"/>
</dbReference>
<dbReference type="PANTHER" id="PTHR12461:SF106">
    <property type="entry name" value="BIFUNCTIONAL PEPTIDASE AND ARGINYL-HYDROXYLASE JMJD5"/>
    <property type="match status" value="1"/>
</dbReference>
<dbReference type="GO" id="GO:0048511">
    <property type="term" value="P:rhythmic process"/>
    <property type="evidence" value="ECO:0007669"/>
    <property type="project" value="UniProtKB-KW"/>
</dbReference>
<proteinExistence type="predicted"/>
<accession>A0A8C4N2U0</accession>
<comment type="cofactor">
    <cofactor evidence="1">
        <name>Fe(2+)</name>
        <dbReference type="ChEBI" id="CHEBI:29033"/>
    </cofactor>
</comment>
<keyword evidence="11" id="KW-0539">Nucleus</keyword>
<evidence type="ECO:0000256" key="5">
    <source>
        <dbReference type="ARBA" id="ARBA00022964"/>
    </source>
</evidence>
<keyword evidence="3" id="KW-0479">Metal-binding</keyword>
<dbReference type="GO" id="GO:0008270">
    <property type="term" value="F:zinc ion binding"/>
    <property type="evidence" value="ECO:0007669"/>
    <property type="project" value="UniProtKB-KW"/>
</dbReference>
<evidence type="ECO:0000256" key="15">
    <source>
        <dbReference type="SAM" id="MobiDB-lite"/>
    </source>
</evidence>
<dbReference type="Ensembl" id="ENSEBUT00000000347.1">
    <property type="protein sequence ID" value="ENSEBUP00000000058.1"/>
    <property type="gene ID" value="ENSEBUG00000000322.1"/>
</dbReference>
<dbReference type="GeneTree" id="ENSGT00940000158074"/>
<feature type="domain" description="JmjC" evidence="17">
    <location>
        <begin position="395"/>
        <end position="540"/>
    </location>
</feature>
<evidence type="ECO:0000256" key="12">
    <source>
        <dbReference type="ARBA" id="ARBA00023306"/>
    </source>
</evidence>
<keyword evidence="4" id="KW-0156">Chromatin regulator</keyword>
<evidence type="ECO:0000256" key="13">
    <source>
        <dbReference type="ARBA" id="ARBA00049800"/>
    </source>
</evidence>
<dbReference type="GO" id="GO:0006355">
    <property type="term" value="P:regulation of DNA-templated transcription"/>
    <property type="evidence" value="ECO:0007669"/>
    <property type="project" value="InterPro"/>
</dbReference>
<evidence type="ECO:0000256" key="8">
    <source>
        <dbReference type="ARBA" id="ARBA00023015"/>
    </source>
</evidence>
<dbReference type="PROSITE" id="PS50114">
    <property type="entry name" value="GATA_ZN_FINGER_2"/>
    <property type="match status" value="1"/>
</dbReference>
<dbReference type="InterPro" id="IPR000679">
    <property type="entry name" value="Znf_GATA"/>
</dbReference>
<evidence type="ECO:0000313" key="19">
    <source>
        <dbReference type="Proteomes" id="UP000694388"/>
    </source>
</evidence>
<dbReference type="Pfam" id="PF24472">
    <property type="entry name" value="ARM_KDM8_N"/>
    <property type="match status" value="1"/>
</dbReference>
<comment type="subcellular location">
    <subcellularLocation>
        <location evidence="2">Nucleus</location>
    </subcellularLocation>
</comment>
<keyword evidence="14" id="KW-0863">Zinc-finger</keyword>
<evidence type="ECO:0000256" key="10">
    <source>
        <dbReference type="ARBA" id="ARBA00023163"/>
    </source>
</evidence>
<keyword evidence="5" id="KW-0223">Dioxygenase</keyword>
<protein>
    <recommendedName>
        <fullName evidence="13">JmjC domain-containing protein 5</fullName>
    </recommendedName>
</protein>
<organism evidence="18 19">
    <name type="scientific">Eptatretus burgeri</name>
    <name type="common">Inshore hagfish</name>
    <dbReference type="NCBI Taxonomy" id="7764"/>
    <lineage>
        <taxon>Eukaryota</taxon>
        <taxon>Metazoa</taxon>
        <taxon>Chordata</taxon>
        <taxon>Craniata</taxon>
        <taxon>Vertebrata</taxon>
        <taxon>Cyclostomata</taxon>
        <taxon>Myxini</taxon>
        <taxon>Myxiniformes</taxon>
        <taxon>Myxinidae</taxon>
        <taxon>Eptatretinae</taxon>
        <taxon>Eptatretus</taxon>
    </lineage>
</organism>
<evidence type="ECO:0000256" key="11">
    <source>
        <dbReference type="ARBA" id="ARBA00023242"/>
    </source>
</evidence>
<feature type="domain" description="GATA-type" evidence="16">
    <location>
        <begin position="183"/>
        <end position="221"/>
    </location>
</feature>
<evidence type="ECO:0000256" key="9">
    <source>
        <dbReference type="ARBA" id="ARBA00023108"/>
    </source>
</evidence>
<dbReference type="OMA" id="THWPART"/>
<evidence type="ECO:0000256" key="6">
    <source>
        <dbReference type="ARBA" id="ARBA00023002"/>
    </source>
</evidence>
<evidence type="ECO:0000256" key="4">
    <source>
        <dbReference type="ARBA" id="ARBA00022853"/>
    </source>
</evidence>
<sequence>MSGVPCHFVDLLPESPKAFRQCVLSTGEDGNGHGVDPAIFCLLDQAAAALYETCGLVESSSLGEQSGTSLWDSGAILHDSVDNVVEMGPGNTESVSVTKEQALDSRASPENTIFRLVEPDCYLDDPDWNLQESKDSPQLPRELQSEQTGGAALAPSVCMSIAGTAMYRAWEGLHGSSWQAVRPEWRRAFAAACLLRACGLYLQARVHHEPRAIYQEAIRICDLGLLMGLPILDNAIPRLISILQTCCVQKKRFASQADIAYPENAEKKLKRVERALLPHEESSLSKPAPCLSWLSAHHALVQTLPVLTEPPLIVFHKELFEPQRPALLEGVVRHWPAMTSKRWSFEYLESISGLRTVPVEVGARYTDASWGQRLMTLSEFIDKHVVHADEQLTVGYMAQHQLFDQIPELMADICIPDYCCLGESEGDNVTINAWLGPGGTVSPLHQDPHQNLLVQVLGRKYIRLYSAEFSSNLYPNPSHLLSNTSQVDIDSPDLDRFPLFCKAPFQQLVLNPGQTLFIPRGHWHFVRALEPSISVSFWWD</sequence>
<dbReference type="PANTHER" id="PTHR12461">
    <property type="entry name" value="HYPOXIA-INDUCIBLE FACTOR 1 ALPHA INHIBITOR-RELATED"/>
    <property type="match status" value="1"/>
</dbReference>
<evidence type="ECO:0000256" key="7">
    <source>
        <dbReference type="ARBA" id="ARBA00023004"/>
    </source>
</evidence>
<keyword evidence="19" id="KW-1185">Reference proteome</keyword>
<dbReference type="Proteomes" id="UP000694388">
    <property type="component" value="Unplaced"/>
</dbReference>
<evidence type="ECO:0000256" key="1">
    <source>
        <dbReference type="ARBA" id="ARBA00001954"/>
    </source>
</evidence>
<keyword evidence="6" id="KW-0560">Oxidoreductase</keyword>
<reference evidence="18" key="2">
    <citation type="submission" date="2025-09" db="UniProtKB">
        <authorList>
            <consortium name="Ensembl"/>
        </authorList>
    </citation>
    <scope>IDENTIFICATION</scope>
</reference>
<keyword evidence="10" id="KW-0804">Transcription</keyword>
<evidence type="ECO:0000313" key="18">
    <source>
        <dbReference type="Ensembl" id="ENSEBUP00000000058.1"/>
    </source>
</evidence>
<dbReference type="Gene3D" id="2.60.120.650">
    <property type="entry name" value="Cupin"/>
    <property type="match status" value="1"/>
</dbReference>
<reference evidence="18" key="1">
    <citation type="submission" date="2025-08" db="UniProtKB">
        <authorList>
            <consortium name="Ensembl"/>
        </authorList>
    </citation>
    <scope>IDENTIFICATION</scope>
</reference>
<dbReference type="SMART" id="SM00558">
    <property type="entry name" value="JmjC"/>
    <property type="match status" value="1"/>
</dbReference>
<dbReference type="AlphaFoldDB" id="A0A8C4N2U0"/>